<proteinExistence type="predicted"/>
<feature type="chain" id="PRO_5025491953" evidence="1">
    <location>
        <begin position="20"/>
        <end position="226"/>
    </location>
</feature>
<evidence type="ECO:0000256" key="1">
    <source>
        <dbReference type="SAM" id="SignalP"/>
    </source>
</evidence>
<reference evidence="2" key="1">
    <citation type="journal article" date="2020" name="Stud. Mycol.">
        <title>101 Dothideomycetes genomes: a test case for predicting lifestyles and emergence of pathogens.</title>
        <authorList>
            <person name="Haridas S."/>
            <person name="Albert R."/>
            <person name="Binder M."/>
            <person name="Bloem J."/>
            <person name="Labutti K."/>
            <person name="Salamov A."/>
            <person name="Andreopoulos B."/>
            <person name="Baker S."/>
            <person name="Barry K."/>
            <person name="Bills G."/>
            <person name="Bluhm B."/>
            <person name="Cannon C."/>
            <person name="Castanera R."/>
            <person name="Culley D."/>
            <person name="Daum C."/>
            <person name="Ezra D."/>
            <person name="Gonzalez J."/>
            <person name="Henrissat B."/>
            <person name="Kuo A."/>
            <person name="Liang C."/>
            <person name="Lipzen A."/>
            <person name="Lutzoni F."/>
            <person name="Magnuson J."/>
            <person name="Mondo S."/>
            <person name="Nolan M."/>
            <person name="Ohm R."/>
            <person name="Pangilinan J."/>
            <person name="Park H.-J."/>
            <person name="Ramirez L."/>
            <person name="Alfaro M."/>
            <person name="Sun H."/>
            <person name="Tritt A."/>
            <person name="Yoshinaga Y."/>
            <person name="Zwiers L.-H."/>
            <person name="Turgeon B."/>
            <person name="Goodwin S."/>
            <person name="Spatafora J."/>
            <person name="Crous P."/>
            <person name="Grigoriev I."/>
        </authorList>
    </citation>
    <scope>NUCLEOTIDE SEQUENCE</scope>
    <source>
        <strain evidence="2">CBS 269.34</strain>
    </source>
</reference>
<dbReference type="Proteomes" id="UP000799750">
    <property type="component" value="Unassembled WGS sequence"/>
</dbReference>
<evidence type="ECO:0000313" key="2">
    <source>
        <dbReference type="EMBL" id="KAF2497006.1"/>
    </source>
</evidence>
<dbReference type="AlphaFoldDB" id="A0A6A6QXN1"/>
<dbReference type="OrthoDB" id="3946332at2759"/>
<dbReference type="EMBL" id="MU004187">
    <property type="protein sequence ID" value="KAF2497006.1"/>
    <property type="molecule type" value="Genomic_DNA"/>
</dbReference>
<keyword evidence="3" id="KW-1185">Reference proteome</keyword>
<name>A0A6A6QXN1_9PEZI</name>
<organism evidence="2 3">
    <name type="scientific">Lophium mytilinum</name>
    <dbReference type="NCBI Taxonomy" id="390894"/>
    <lineage>
        <taxon>Eukaryota</taxon>
        <taxon>Fungi</taxon>
        <taxon>Dikarya</taxon>
        <taxon>Ascomycota</taxon>
        <taxon>Pezizomycotina</taxon>
        <taxon>Dothideomycetes</taxon>
        <taxon>Pleosporomycetidae</taxon>
        <taxon>Mytilinidiales</taxon>
        <taxon>Mytilinidiaceae</taxon>
        <taxon>Lophium</taxon>
    </lineage>
</organism>
<protein>
    <submittedName>
        <fullName evidence="2">Uncharacterized protein</fullName>
    </submittedName>
</protein>
<keyword evidence="1" id="KW-0732">Signal</keyword>
<evidence type="ECO:0000313" key="3">
    <source>
        <dbReference type="Proteomes" id="UP000799750"/>
    </source>
</evidence>
<feature type="signal peptide" evidence="1">
    <location>
        <begin position="1"/>
        <end position="19"/>
    </location>
</feature>
<gene>
    <name evidence="2" type="ORF">BU16DRAFT_560312</name>
</gene>
<accession>A0A6A6QXN1</accession>
<sequence length="226" mass="23009">MMFQTTAAVVAAFATSALAATITASPETTFTSDGAWPTKTGDGWGPLSNAPNGPWGSNSDWQSWTTKYGSWNSDWSTKSGPWNDFKSGDWPFGGHSGSAWGPWASSGAWQSGPWTEWWGKSDCPDSTWSGWTNGPWGTNAPWTTWSGCTEKTTATNVVTSIISGSPVVKTQYGIQVAAASATAAKTGSGTGTAAAATATSTGAGAMKTAGVGAAVGAAMLGFAVAL</sequence>